<accession>A0A397T034</accession>
<evidence type="ECO:0000313" key="2">
    <source>
        <dbReference type="Proteomes" id="UP000265703"/>
    </source>
</evidence>
<dbReference type="Proteomes" id="UP000265703">
    <property type="component" value="Unassembled WGS sequence"/>
</dbReference>
<evidence type="ECO:0000313" key="1">
    <source>
        <dbReference type="EMBL" id="RIA91212.1"/>
    </source>
</evidence>
<keyword evidence="2" id="KW-1185">Reference proteome</keyword>
<dbReference type="SUPFAM" id="SSF50630">
    <property type="entry name" value="Acid proteases"/>
    <property type="match status" value="1"/>
</dbReference>
<comment type="caution">
    <text evidence="1">The sequence shown here is derived from an EMBL/GenBank/DDBJ whole genome shotgun (WGS) entry which is preliminary data.</text>
</comment>
<dbReference type="STRING" id="658196.A0A397T034"/>
<organism evidence="1 2">
    <name type="scientific">Glomus cerebriforme</name>
    <dbReference type="NCBI Taxonomy" id="658196"/>
    <lineage>
        <taxon>Eukaryota</taxon>
        <taxon>Fungi</taxon>
        <taxon>Fungi incertae sedis</taxon>
        <taxon>Mucoromycota</taxon>
        <taxon>Glomeromycotina</taxon>
        <taxon>Glomeromycetes</taxon>
        <taxon>Glomerales</taxon>
        <taxon>Glomeraceae</taxon>
        <taxon>Glomus</taxon>
    </lineage>
</organism>
<dbReference type="CDD" id="cd00303">
    <property type="entry name" value="retropepsin_like"/>
    <property type="match status" value="1"/>
</dbReference>
<reference evidence="1 2" key="1">
    <citation type="submission" date="2018-06" db="EMBL/GenBank/DDBJ databases">
        <title>Comparative genomics reveals the genomic features of Rhizophagus irregularis, R. cerebriforme, R. diaphanum and Gigaspora rosea, and their symbiotic lifestyle signature.</title>
        <authorList>
            <person name="Morin E."/>
            <person name="San Clemente H."/>
            <person name="Chen E.C.H."/>
            <person name="De La Providencia I."/>
            <person name="Hainaut M."/>
            <person name="Kuo A."/>
            <person name="Kohler A."/>
            <person name="Murat C."/>
            <person name="Tang N."/>
            <person name="Roy S."/>
            <person name="Loubradou J."/>
            <person name="Henrissat B."/>
            <person name="Grigoriev I.V."/>
            <person name="Corradi N."/>
            <person name="Roux C."/>
            <person name="Martin F.M."/>
        </authorList>
    </citation>
    <scope>NUCLEOTIDE SEQUENCE [LARGE SCALE GENOMIC DNA]</scope>
    <source>
        <strain evidence="1 2">DAOM 227022</strain>
    </source>
</reference>
<name>A0A397T034_9GLOM</name>
<protein>
    <recommendedName>
        <fullName evidence="3">Aspartic peptidase domain-containing protein</fullName>
    </recommendedName>
</protein>
<evidence type="ECO:0008006" key="3">
    <source>
        <dbReference type="Google" id="ProtNLM"/>
    </source>
</evidence>
<dbReference type="AlphaFoldDB" id="A0A397T034"/>
<dbReference type="InterPro" id="IPR021109">
    <property type="entry name" value="Peptidase_aspartic_dom_sf"/>
</dbReference>
<proteinExistence type="predicted"/>
<gene>
    <name evidence="1" type="ORF">C1645_822369</name>
</gene>
<dbReference type="EMBL" id="QKYT01000159">
    <property type="protein sequence ID" value="RIA91212.1"/>
    <property type="molecule type" value="Genomic_DNA"/>
</dbReference>
<dbReference type="OrthoDB" id="2375956at2759"/>
<dbReference type="Gene3D" id="2.40.70.10">
    <property type="entry name" value="Acid Proteases"/>
    <property type="match status" value="1"/>
</dbReference>
<sequence>MSKIASDYMKRYKWTPKIPSSELAEYTEEIGKNLKDRKARAYARVRFRQLELTKEQAELLVPIRPSGKYEEGRDTVDKIAQEIVDNDYSSEKINQISYDLGSSAPNPVAGSSRLTLLRKKLRNRGADHSKKEATKIPHITTESNKIQAERLILNENEGVDWPPHFYLESVQERLEKCDIFTSPSKENLVDVMIMLCMRPADVAPLCIDNCEALDESWGGPKKNLWYNPKYSWYCTGYSKTKEETGVGEPRPFLSMEKNPLRAKELLTWIQKAIPEKFRFLRKNKSGIVNVNPINLILTKHGITSSKLRKIGADHASRIHGENIPIEASIDTSADVNYISQKHISELGISYHGENNSIKTPDASYSTLGKVDLHISFNDGEKHKSIAGEFIVLGPDWPGPDLILGGPWFRENGATLDICDSKLLLDDNFAIPFKEVK</sequence>